<gene>
    <name evidence="13" type="primary">100638934</name>
</gene>
<feature type="domain" description="Helicase ATP-binding" evidence="10">
    <location>
        <begin position="104"/>
        <end position="276"/>
    </location>
</feature>
<dbReference type="GO" id="GO:0016787">
    <property type="term" value="F:hydrolase activity"/>
    <property type="evidence" value="ECO:0007669"/>
    <property type="project" value="UniProtKB-KW"/>
</dbReference>
<keyword evidence="3" id="KW-0378">Hydrolase</keyword>
<evidence type="ECO:0000256" key="4">
    <source>
        <dbReference type="ARBA" id="ARBA00022806"/>
    </source>
</evidence>
<evidence type="ECO:0000256" key="7">
    <source>
        <dbReference type="ARBA" id="ARBA00047984"/>
    </source>
</evidence>
<evidence type="ECO:0000256" key="3">
    <source>
        <dbReference type="ARBA" id="ARBA00022801"/>
    </source>
</evidence>
<dbReference type="Pfam" id="PF00271">
    <property type="entry name" value="Helicase_C"/>
    <property type="match status" value="1"/>
</dbReference>
<keyword evidence="5" id="KW-0067">ATP-binding</keyword>
<sequence length="449" mass="50624">MQKDSKEETTAKIQKASDQVKISEEQSKASHKEVTDFSFDWSPSASPVLKKKQEQAVEKETTAKNGEGQNIFNDFEEMGLSDALLRGVFAYGYEKPSVIQQRAIVPCVQGKDVVAQAQSGTGKTATFSIAMLQQLDIKSHHCQALILSPTRELARQTHTVVLSLGDYLGVNAYLVVGGERVVDMKKRLQSGVHVVVGTPGRVKHMIAEGALDTRHIKILVLDEVDVMLSRGFEEQVRDIFFDLPNKADLQAIAVTATLPPEVLKMTEKFMRNPVHILVENEEVPLEAIKQFYVDVELEEHKLDTICDIYEALSVEQSMIFCNTRRKVEMVAYHMTSQDFTVSCIHGDQTPEERKTVMKEFRNGASRVLIATDVLQRGIDVQHVSMVCNFDLPNDKDSYIHRIGRCGRFGRKGIAISLITRRDYQTIKTLETYYSTQIDEMPQDFAQHLI</sequence>
<name>A0A1X7V598_AMPQE</name>
<evidence type="ECO:0000256" key="8">
    <source>
        <dbReference type="PROSITE-ProRule" id="PRU00552"/>
    </source>
</evidence>
<keyword evidence="14" id="KW-1185">Reference proteome</keyword>
<dbReference type="InterPro" id="IPR027417">
    <property type="entry name" value="P-loop_NTPase"/>
</dbReference>
<feature type="region of interest" description="Disordered" evidence="9">
    <location>
        <begin position="1"/>
        <end position="65"/>
    </location>
</feature>
<dbReference type="PROSITE" id="PS51192">
    <property type="entry name" value="HELICASE_ATP_BIND_1"/>
    <property type="match status" value="1"/>
</dbReference>
<dbReference type="PROSITE" id="PS51194">
    <property type="entry name" value="HELICASE_CTER"/>
    <property type="match status" value="1"/>
</dbReference>
<dbReference type="FunFam" id="3.40.50.300:FF:000031">
    <property type="entry name" value="Eukaryotic initiation factor 4A-III"/>
    <property type="match status" value="1"/>
</dbReference>
<dbReference type="CDD" id="cd18787">
    <property type="entry name" value="SF2_C_DEAD"/>
    <property type="match status" value="1"/>
</dbReference>
<accession>A0A1X7V598</accession>
<comment type="catalytic activity">
    <reaction evidence="7">
        <text>ATP + H2O = ADP + phosphate + H(+)</text>
        <dbReference type="Rhea" id="RHEA:13065"/>
        <dbReference type="ChEBI" id="CHEBI:15377"/>
        <dbReference type="ChEBI" id="CHEBI:15378"/>
        <dbReference type="ChEBI" id="CHEBI:30616"/>
        <dbReference type="ChEBI" id="CHEBI:43474"/>
        <dbReference type="ChEBI" id="CHEBI:456216"/>
        <dbReference type="EC" id="3.6.4.13"/>
    </reaction>
</comment>
<evidence type="ECO:0000259" key="10">
    <source>
        <dbReference type="PROSITE" id="PS51192"/>
    </source>
</evidence>
<dbReference type="InParanoid" id="A0A1X7V598"/>
<feature type="domain" description="Helicase C-terminal" evidence="11">
    <location>
        <begin position="287"/>
        <end position="448"/>
    </location>
</feature>
<evidence type="ECO:0000313" key="14">
    <source>
        <dbReference type="Proteomes" id="UP000007879"/>
    </source>
</evidence>
<dbReference type="GO" id="GO:0005524">
    <property type="term" value="F:ATP binding"/>
    <property type="evidence" value="ECO:0007669"/>
    <property type="project" value="UniProtKB-KW"/>
</dbReference>
<feature type="compositionally biased region" description="Basic and acidic residues" evidence="9">
    <location>
        <begin position="1"/>
        <end position="10"/>
    </location>
</feature>
<keyword evidence="4" id="KW-0347">Helicase</keyword>
<feature type="domain" description="DEAD-box RNA helicase Q" evidence="12">
    <location>
        <begin position="73"/>
        <end position="101"/>
    </location>
</feature>
<dbReference type="InterPro" id="IPR014014">
    <property type="entry name" value="RNA_helicase_DEAD_Q_motif"/>
</dbReference>
<dbReference type="AlphaFoldDB" id="A0A1X7V598"/>
<feature type="compositionally biased region" description="Basic and acidic residues" evidence="9">
    <location>
        <begin position="21"/>
        <end position="35"/>
    </location>
</feature>
<evidence type="ECO:0000259" key="12">
    <source>
        <dbReference type="PROSITE" id="PS51195"/>
    </source>
</evidence>
<dbReference type="SMART" id="SM00490">
    <property type="entry name" value="HELICc"/>
    <property type="match status" value="1"/>
</dbReference>
<evidence type="ECO:0000256" key="5">
    <source>
        <dbReference type="ARBA" id="ARBA00022840"/>
    </source>
</evidence>
<reference evidence="14" key="1">
    <citation type="journal article" date="2010" name="Nature">
        <title>The Amphimedon queenslandica genome and the evolution of animal complexity.</title>
        <authorList>
            <person name="Srivastava M."/>
            <person name="Simakov O."/>
            <person name="Chapman J."/>
            <person name="Fahey B."/>
            <person name="Gauthier M.E."/>
            <person name="Mitros T."/>
            <person name="Richards G.S."/>
            <person name="Conaco C."/>
            <person name="Dacre M."/>
            <person name="Hellsten U."/>
            <person name="Larroux C."/>
            <person name="Putnam N.H."/>
            <person name="Stanke M."/>
            <person name="Adamska M."/>
            <person name="Darling A."/>
            <person name="Degnan S.M."/>
            <person name="Oakley T.H."/>
            <person name="Plachetzki D.C."/>
            <person name="Zhai Y."/>
            <person name="Adamski M."/>
            <person name="Calcino A."/>
            <person name="Cummins S.F."/>
            <person name="Goodstein D.M."/>
            <person name="Harris C."/>
            <person name="Jackson D.J."/>
            <person name="Leys S.P."/>
            <person name="Shu S."/>
            <person name="Woodcroft B.J."/>
            <person name="Vervoort M."/>
            <person name="Kosik K.S."/>
            <person name="Manning G."/>
            <person name="Degnan B.M."/>
            <person name="Rokhsar D.S."/>
        </authorList>
    </citation>
    <scope>NUCLEOTIDE SEQUENCE [LARGE SCALE GENOMIC DNA]</scope>
</reference>
<dbReference type="Pfam" id="PF00270">
    <property type="entry name" value="DEAD"/>
    <property type="match status" value="1"/>
</dbReference>
<dbReference type="SMART" id="SM00487">
    <property type="entry name" value="DEXDc"/>
    <property type="match status" value="1"/>
</dbReference>
<reference evidence="13" key="2">
    <citation type="submission" date="2017-05" db="UniProtKB">
        <authorList>
            <consortium name="EnsemblMetazoa"/>
        </authorList>
    </citation>
    <scope>IDENTIFICATION</scope>
</reference>
<evidence type="ECO:0000313" key="13">
    <source>
        <dbReference type="EnsemblMetazoa" id="Aqu2.1.35183_001"/>
    </source>
</evidence>
<feature type="compositionally biased region" description="Basic and acidic residues" evidence="9">
    <location>
        <begin position="51"/>
        <end position="62"/>
    </location>
</feature>
<dbReference type="PANTHER" id="PTHR47958">
    <property type="entry name" value="ATP-DEPENDENT RNA HELICASE DBP3"/>
    <property type="match status" value="1"/>
</dbReference>
<dbReference type="InterPro" id="IPR014001">
    <property type="entry name" value="Helicase_ATP-bd"/>
</dbReference>
<feature type="short sequence motif" description="Q motif" evidence="8">
    <location>
        <begin position="73"/>
        <end position="101"/>
    </location>
</feature>
<dbReference type="InterPro" id="IPR011545">
    <property type="entry name" value="DEAD/DEAH_box_helicase_dom"/>
</dbReference>
<dbReference type="STRING" id="400682.A0A1X7V598"/>
<dbReference type="FunFam" id="3.40.50.300:FF:000849">
    <property type="entry name" value="ATP-dependent RNA helicase DBP5"/>
    <property type="match status" value="1"/>
</dbReference>
<evidence type="ECO:0000256" key="9">
    <source>
        <dbReference type="SAM" id="MobiDB-lite"/>
    </source>
</evidence>
<dbReference type="InterPro" id="IPR001650">
    <property type="entry name" value="Helicase_C-like"/>
</dbReference>
<dbReference type="OrthoDB" id="10265785at2759"/>
<evidence type="ECO:0000256" key="2">
    <source>
        <dbReference type="ARBA" id="ARBA00022741"/>
    </source>
</evidence>
<organism evidence="13">
    <name type="scientific">Amphimedon queenslandica</name>
    <name type="common">Sponge</name>
    <dbReference type="NCBI Taxonomy" id="400682"/>
    <lineage>
        <taxon>Eukaryota</taxon>
        <taxon>Metazoa</taxon>
        <taxon>Porifera</taxon>
        <taxon>Demospongiae</taxon>
        <taxon>Heteroscleromorpha</taxon>
        <taxon>Haplosclerida</taxon>
        <taxon>Niphatidae</taxon>
        <taxon>Amphimedon</taxon>
    </lineage>
</organism>
<protein>
    <recommendedName>
        <fullName evidence="1">RNA helicase</fullName>
        <ecNumber evidence="1">3.6.4.13</ecNumber>
    </recommendedName>
</protein>
<dbReference type="GO" id="GO:0003723">
    <property type="term" value="F:RNA binding"/>
    <property type="evidence" value="ECO:0007669"/>
    <property type="project" value="UniProtKB-KW"/>
</dbReference>
<keyword evidence="2" id="KW-0547">Nucleotide-binding</keyword>
<evidence type="ECO:0000256" key="6">
    <source>
        <dbReference type="ARBA" id="ARBA00022884"/>
    </source>
</evidence>
<proteinExistence type="predicted"/>
<dbReference type="EnsemblMetazoa" id="Aqu2.1.35183_001">
    <property type="protein sequence ID" value="Aqu2.1.35183_001"/>
    <property type="gene ID" value="Aqu2.1.35183"/>
</dbReference>
<dbReference type="Gene3D" id="3.40.50.300">
    <property type="entry name" value="P-loop containing nucleotide triphosphate hydrolases"/>
    <property type="match status" value="2"/>
</dbReference>
<dbReference type="PROSITE" id="PS51195">
    <property type="entry name" value="Q_MOTIF"/>
    <property type="match status" value="1"/>
</dbReference>
<dbReference type="KEGG" id="aqu:100638934"/>
<dbReference type="Proteomes" id="UP000007879">
    <property type="component" value="Unassembled WGS sequence"/>
</dbReference>
<evidence type="ECO:0000256" key="1">
    <source>
        <dbReference type="ARBA" id="ARBA00012552"/>
    </source>
</evidence>
<dbReference type="EnsemblMetazoa" id="XM_019995055.1">
    <property type="protein sequence ID" value="XP_019850614.1"/>
    <property type="gene ID" value="LOC100638934"/>
</dbReference>
<dbReference type="eggNOG" id="KOG0327">
    <property type="taxonomic scope" value="Eukaryota"/>
</dbReference>
<evidence type="ECO:0000259" key="11">
    <source>
        <dbReference type="PROSITE" id="PS51194"/>
    </source>
</evidence>
<keyword evidence="6" id="KW-0694">RNA-binding</keyword>
<dbReference type="EC" id="3.6.4.13" evidence="1"/>
<dbReference type="GO" id="GO:0003724">
    <property type="term" value="F:RNA helicase activity"/>
    <property type="evidence" value="ECO:0007669"/>
    <property type="project" value="UniProtKB-EC"/>
</dbReference>
<dbReference type="SUPFAM" id="SSF52540">
    <property type="entry name" value="P-loop containing nucleoside triphosphate hydrolases"/>
    <property type="match status" value="1"/>
</dbReference>